<name>A0ABP0F963_CLALP</name>
<evidence type="ECO:0000313" key="6">
    <source>
        <dbReference type="EMBL" id="CAK8676253.1"/>
    </source>
</evidence>
<keyword evidence="4" id="KW-0677">Repeat</keyword>
<keyword evidence="2" id="KW-0963">Cytoplasm</keyword>
<dbReference type="InterPro" id="IPR001680">
    <property type="entry name" value="WD40_rpt"/>
</dbReference>
<organism evidence="6 7">
    <name type="scientific">Clavelina lepadiformis</name>
    <name type="common">Light-bulb sea squirt</name>
    <name type="synonym">Ascidia lepadiformis</name>
    <dbReference type="NCBI Taxonomy" id="159417"/>
    <lineage>
        <taxon>Eukaryota</taxon>
        <taxon>Metazoa</taxon>
        <taxon>Chordata</taxon>
        <taxon>Tunicata</taxon>
        <taxon>Ascidiacea</taxon>
        <taxon>Aplousobranchia</taxon>
        <taxon>Clavelinidae</taxon>
        <taxon>Clavelina</taxon>
    </lineage>
</organism>
<dbReference type="PANTHER" id="PTHR12442">
    <property type="entry name" value="DYNEIN INTERMEDIATE CHAIN"/>
    <property type="match status" value="1"/>
</dbReference>
<dbReference type="InterPro" id="IPR050687">
    <property type="entry name" value="Dynein_IC"/>
</dbReference>
<keyword evidence="3 5" id="KW-0853">WD repeat</keyword>
<evidence type="ECO:0008006" key="8">
    <source>
        <dbReference type="Google" id="ProtNLM"/>
    </source>
</evidence>
<comment type="caution">
    <text evidence="6">The sequence shown here is derived from an EMBL/GenBank/DDBJ whole genome shotgun (WGS) entry which is preliminary data.</text>
</comment>
<dbReference type="SMART" id="SM00320">
    <property type="entry name" value="WD40"/>
    <property type="match status" value="4"/>
</dbReference>
<sequence length="764" mass="86272">MKMRAAISDFHPVKQIILDYPTEELLIVYDPDFKFGQNFYLCATEEAKRSLFISEEKATISAEVGATAAEEEKVYVYKPPETKEWISQGSNVEVEDELVLDSRPKINFCASRVRRDFGAPITFSDKNADQSSVEQGLSASYLACTSYLDANFTIKKAVLDCAVQAIPEMNDNFSQTYWKHPVNASMQYEAQELTENQFKAALCNEVLSEFVKNSVSRFDLALQQNVVTDVFFDDWKVLGEEDTNFGSKSDNHLKEYQSFTDLQYSKDKTVTCVDWHPQIKGVMAVACCERYSFDDRIDNASKLLMNASLVLIWSFADPIHPQLLLEGPDDIFCFKFCPTNPNIVAGGCINGQLVLWDVSEYADKLNSSRTSSSKTQTKMTMFGEEVLPETPTVHYSAVSAIENSHRSLITSVEWVPDHFEFNRLGNPVENRMCECCQLITCSTDGNVMVWDIRPPKPTQAAPREQVDKNIPTPFGVSQTFKHLDLTWKPLLKLSATKMDSSGDYSPLKFSIPEQQEFRDHVSTGGNKHELDETMKVSSAKNQKPLEHISTHYFMGTEDGEVVYADFKLEKDNETGKANVPKPNWAVACHDGPVNTLQRNPFYNDIILSVGGWTFALWREGVTSGAILQSASAAKLYTAGHWSTTRPAVFFLGTRDGNVEVWDLLDRTHEPILVQNVTAAQVTQIVPWVVSKKQNLIAVADNVGTLHILEIPWNLRHPAATESKGIRNYFERETKRIQYFDQRAIMRETERIGANDGKRFSVIRI</sequence>
<dbReference type="Pfam" id="PF00400">
    <property type="entry name" value="WD40"/>
    <property type="match status" value="2"/>
</dbReference>
<comment type="subcellular location">
    <subcellularLocation>
        <location evidence="1">Cytoplasm</location>
    </subcellularLocation>
</comment>
<dbReference type="Gene3D" id="2.130.10.10">
    <property type="entry name" value="YVTN repeat-like/Quinoprotein amine dehydrogenase"/>
    <property type="match status" value="2"/>
</dbReference>
<evidence type="ECO:0000256" key="5">
    <source>
        <dbReference type="PROSITE-ProRule" id="PRU00221"/>
    </source>
</evidence>
<evidence type="ECO:0000256" key="2">
    <source>
        <dbReference type="ARBA" id="ARBA00022490"/>
    </source>
</evidence>
<dbReference type="Proteomes" id="UP001642483">
    <property type="component" value="Unassembled WGS sequence"/>
</dbReference>
<gene>
    <name evidence="6" type="ORF">CVLEPA_LOCUS5718</name>
</gene>
<dbReference type="PANTHER" id="PTHR12442:SF5">
    <property type="entry name" value="DYNEIN AXONEMAL INTERMEDIATE CHAIN 3"/>
    <property type="match status" value="1"/>
</dbReference>
<dbReference type="EMBL" id="CAWYQH010000024">
    <property type="protein sequence ID" value="CAK8676253.1"/>
    <property type="molecule type" value="Genomic_DNA"/>
</dbReference>
<evidence type="ECO:0000256" key="4">
    <source>
        <dbReference type="ARBA" id="ARBA00022737"/>
    </source>
</evidence>
<feature type="repeat" description="WD" evidence="5">
    <location>
        <begin position="438"/>
        <end position="460"/>
    </location>
</feature>
<evidence type="ECO:0000256" key="1">
    <source>
        <dbReference type="ARBA" id="ARBA00004496"/>
    </source>
</evidence>
<dbReference type="SUPFAM" id="SSF50978">
    <property type="entry name" value="WD40 repeat-like"/>
    <property type="match status" value="1"/>
</dbReference>
<dbReference type="InterPro" id="IPR015943">
    <property type="entry name" value="WD40/YVTN_repeat-like_dom_sf"/>
</dbReference>
<reference evidence="6 7" key="1">
    <citation type="submission" date="2024-02" db="EMBL/GenBank/DDBJ databases">
        <authorList>
            <person name="Daric V."/>
            <person name="Darras S."/>
        </authorList>
    </citation>
    <scope>NUCLEOTIDE SEQUENCE [LARGE SCALE GENOMIC DNA]</scope>
</reference>
<proteinExistence type="predicted"/>
<protein>
    <recommendedName>
        <fullName evidence="8">WD repeat-containing protein 63</fullName>
    </recommendedName>
</protein>
<evidence type="ECO:0000256" key="3">
    <source>
        <dbReference type="ARBA" id="ARBA00022574"/>
    </source>
</evidence>
<evidence type="ECO:0000313" key="7">
    <source>
        <dbReference type="Proteomes" id="UP001642483"/>
    </source>
</evidence>
<accession>A0ABP0F963</accession>
<keyword evidence="7" id="KW-1185">Reference proteome</keyword>
<dbReference type="PROSITE" id="PS50082">
    <property type="entry name" value="WD_REPEATS_2"/>
    <property type="match status" value="1"/>
</dbReference>
<dbReference type="InterPro" id="IPR036322">
    <property type="entry name" value="WD40_repeat_dom_sf"/>
</dbReference>